<evidence type="ECO:0000256" key="1">
    <source>
        <dbReference type="ARBA" id="ARBA00001964"/>
    </source>
</evidence>
<dbReference type="EMBL" id="CAJQYY010000005">
    <property type="protein sequence ID" value="CAG4891482.1"/>
    <property type="molecule type" value="Genomic_DNA"/>
</dbReference>
<accession>A0ABM8U028</accession>
<gene>
    <name evidence="5" type="ORF">R54767_01134</name>
</gene>
<evidence type="ECO:0000256" key="3">
    <source>
        <dbReference type="ARBA" id="ARBA00023052"/>
    </source>
</evidence>
<sequence length="295" mass="32773">MGTTGYVSDDTCHRLSTQRLTFIDPGKRSRIVEMTRDDGLAIARKQVAVQSLIAAFRMVGTRKAKLDPLLWTSPHAPVELTPLFHGLSAADMSTRFSTADTLLFDEDATLRDIVTALEETYCGTLGAEFDGKDGATLRQATSSITRALAVSRRRATGRSMSCSHSIRHIWNSSTRSCRAWHAPRGRPRVFACRVEARSELEDKLEAFVEFDGLAFLEVVIDQNADVFPMMGPGQSYPNMTTGRFIPSRSRQEPGGKGTGRQAAADMFQPLFPAARQSRWNRSGRVRLTSFKTPRR</sequence>
<protein>
    <submittedName>
        <fullName evidence="5">Uncharacterized protein</fullName>
    </submittedName>
</protein>
<organism evidence="5 6">
    <name type="scientific">Paraburkholderia gardini</name>
    <dbReference type="NCBI Taxonomy" id="2823469"/>
    <lineage>
        <taxon>Bacteria</taxon>
        <taxon>Pseudomonadati</taxon>
        <taxon>Pseudomonadota</taxon>
        <taxon>Betaproteobacteria</taxon>
        <taxon>Burkholderiales</taxon>
        <taxon>Burkholderiaceae</taxon>
        <taxon>Paraburkholderia</taxon>
    </lineage>
</organism>
<reference evidence="5 6" key="1">
    <citation type="submission" date="2021-04" db="EMBL/GenBank/DDBJ databases">
        <authorList>
            <person name="Vanwijnsberghe S."/>
        </authorList>
    </citation>
    <scope>NUCLEOTIDE SEQUENCE [LARGE SCALE GENOMIC DNA]</scope>
    <source>
        <strain evidence="5 6">LMG 32171</strain>
    </source>
</reference>
<dbReference type="Gene3D" id="3.40.50.970">
    <property type="match status" value="1"/>
</dbReference>
<keyword evidence="6" id="KW-1185">Reference proteome</keyword>
<dbReference type="PANTHER" id="PTHR23152:SF4">
    <property type="entry name" value="2-OXOADIPATE DEHYDROGENASE COMPLEX COMPONENT E1"/>
    <property type="match status" value="1"/>
</dbReference>
<evidence type="ECO:0000313" key="6">
    <source>
        <dbReference type="Proteomes" id="UP000789752"/>
    </source>
</evidence>
<evidence type="ECO:0000313" key="5">
    <source>
        <dbReference type="EMBL" id="CAG4891482.1"/>
    </source>
</evidence>
<proteinExistence type="predicted"/>
<feature type="region of interest" description="Disordered" evidence="4">
    <location>
        <begin position="244"/>
        <end position="295"/>
    </location>
</feature>
<name>A0ABM8U028_9BURK</name>
<evidence type="ECO:0000256" key="4">
    <source>
        <dbReference type="SAM" id="MobiDB-lite"/>
    </source>
</evidence>
<evidence type="ECO:0000256" key="2">
    <source>
        <dbReference type="ARBA" id="ARBA00023002"/>
    </source>
</evidence>
<comment type="caution">
    <text evidence="5">The sequence shown here is derived from an EMBL/GenBank/DDBJ whole genome shotgun (WGS) entry which is preliminary data.</text>
</comment>
<dbReference type="PANTHER" id="PTHR23152">
    <property type="entry name" value="2-OXOGLUTARATE DEHYDROGENASE"/>
    <property type="match status" value="1"/>
</dbReference>
<dbReference type="InterPro" id="IPR011603">
    <property type="entry name" value="2oxoglutarate_DH_E1"/>
</dbReference>
<keyword evidence="2" id="KW-0560">Oxidoreductase</keyword>
<dbReference type="Gene3D" id="1.10.287.1150">
    <property type="entry name" value="TPP helical domain"/>
    <property type="match status" value="1"/>
</dbReference>
<dbReference type="Proteomes" id="UP000789752">
    <property type="component" value="Unassembled WGS sequence"/>
</dbReference>
<keyword evidence="3" id="KW-0786">Thiamine pyrophosphate</keyword>
<comment type="cofactor">
    <cofactor evidence="1">
        <name>thiamine diphosphate</name>
        <dbReference type="ChEBI" id="CHEBI:58937"/>
    </cofactor>
</comment>